<keyword evidence="3" id="KW-0326">Glycosidase</keyword>
<comment type="caution">
    <text evidence="5">The sequence shown here is derived from an EMBL/GenBank/DDBJ whole genome shotgun (WGS) entry which is preliminary data.</text>
</comment>
<reference evidence="5" key="1">
    <citation type="submission" date="2022-06" db="EMBL/GenBank/DDBJ databases">
        <title>Sphingomonas sp. nov. isolated from rhizosphere soil of tomato.</title>
        <authorList>
            <person name="Dong H."/>
            <person name="Gao R."/>
        </authorList>
    </citation>
    <scope>NUCLEOTIDE SEQUENCE</scope>
    <source>
        <strain evidence="5">MMSM24</strain>
    </source>
</reference>
<dbReference type="CDD" id="cd11330">
    <property type="entry name" value="AmyAc_OligoGlu"/>
    <property type="match status" value="1"/>
</dbReference>
<evidence type="ECO:0000259" key="4">
    <source>
        <dbReference type="SMART" id="SM00642"/>
    </source>
</evidence>
<dbReference type="EMBL" id="JANFAV010000001">
    <property type="protein sequence ID" value="MCW6533738.1"/>
    <property type="molecule type" value="Genomic_DNA"/>
</dbReference>
<feature type="domain" description="Glycosyl hydrolase family 13 catalytic" evidence="4">
    <location>
        <begin position="16"/>
        <end position="406"/>
    </location>
</feature>
<accession>A0AA41Z6C1</accession>
<sequence length="534" mass="59260">MGSGEDPWWKGATIYQIYPRSFRDSDGDGIGDLPGITAGLDYVASLGVDAIWISPFYTSPMRDFGYDVSDYRDVDPIFGTLADFDALVARAHALGLKVIIDQVYAHTSDLHPWFAESRESRVNEKADWYVWADPRDDGTPPCNWQSVFGGPAWTWDARRGQYYMHTFLAQQPQLNGHNPEVQDALLAVARFWLDRGVDGFRLDALNHSMHDPLLRDNPPAPATGRVRTRPFDFQTKLYSQSQPGVIPFIERIRAVCDEYGAIHTVAEVGGDKAEPELKSYTAGSRRLSSAYGFDFLYAPDLTPRLVAEVMAKWPGETGADGEGEGWPSWAFENHDAPRAVSRWSAPDMIGRYARMKLALLASLRGNIILYQGEELGLEQDEIPFELLQDPEAIANWPMTLSRDGARTPLPWTADELGGFTTGKPWLPLGAANRARAVAVQEAAPDSLLNHTRRVLALRNDQPALHRGDFRLIEAGAELLVFDRVAGVETIRCAYNLSPDPVPFDGASDRRLVLRINGAQDNALSGYGALWFVPG</sequence>
<dbReference type="SUPFAM" id="SSF51445">
    <property type="entry name" value="(Trans)glycosidases"/>
    <property type="match status" value="1"/>
</dbReference>
<dbReference type="Gene3D" id="3.20.20.80">
    <property type="entry name" value="Glycosidases"/>
    <property type="match status" value="1"/>
</dbReference>
<evidence type="ECO:0000256" key="3">
    <source>
        <dbReference type="ARBA" id="ARBA00023295"/>
    </source>
</evidence>
<evidence type="ECO:0000256" key="1">
    <source>
        <dbReference type="ARBA" id="ARBA00008061"/>
    </source>
</evidence>
<dbReference type="PANTHER" id="PTHR10357">
    <property type="entry name" value="ALPHA-AMYLASE FAMILY MEMBER"/>
    <property type="match status" value="1"/>
</dbReference>
<proteinExistence type="inferred from homology"/>
<dbReference type="InterPro" id="IPR045857">
    <property type="entry name" value="O16G_dom_2"/>
</dbReference>
<dbReference type="Pfam" id="PF00128">
    <property type="entry name" value="Alpha-amylase"/>
    <property type="match status" value="1"/>
</dbReference>
<dbReference type="SMART" id="SM00642">
    <property type="entry name" value="Aamy"/>
    <property type="match status" value="1"/>
</dbReference>
<dbReference type="PANTHER" id="PTHR10357:SF179">
    <property type="entry name" value="NEUTRAL AND BASIC AMINO ACID TRANSPORT PROTEIN RBAT"/>
    <property type="match status" value="1"/>
</dbReference>
<keyword evidence="6" id="KW-1185">Reference proteome</keyword>
<keyword evidence="2 5" id="KW-0378">Hydrolase</keyword>
<dbReference type="FunFam" id="3.90.400.10:FF:000002">
    <property type="entry name" value="Sucrose isomerase"/>
    <property type="match status" value="1"/>
</dbReference>
<dbReference type="InterPro" id="IPR006047">
    <property type="entry name" value="GH13_cat_dom"/>
</dbReference>
<dbReference type="Proteomes" id="UP001165565">
    <property type="component" value="Unassembled WGS sequence"/>
</dbReference>
<evidence type="ECO:0000313" key="6">
    <source>
        <dbReference type="Proteomes" id="UP001165565"/>
    </source>
</evidence>
<protein>
    <submittedName>
        <fullName evidence="5">Alpha-amylase family glycosyl hydrolase</fullName>
    </submittedName>
</protein>
<dbReference type="Gene3D" id="3.90.400.10">
    <property type="entry name" value="Oligo-1,6-glucosidase, Domain 2"/>
    <property type="match status" value="1"/>
</dbReference>
<dbReference type="GO" id="GO:0004556">
    <property type="term" value="F:alpha-amylase activity"/>
    <property type="evidence" value="ECO:0007669"/>
    <property type="project" value="TreeGrafter"/>
</dbReference>
<dbReference type="GO" id="GO:0009313">
    <property type="term" value="P:oligosaccharide catabolic process"/>
    <property type="evidence" value="ECO:0007669"/>
    <property type="project" value="TreeGrafter"/>
</dbReference>
<dbReference type="RefSeq" id="WP_265267768.1">
    <property type="nucleotide sequence ID" value="NZ_JANFAV010000001.1"/>
</dbReference>
<dbReference type="InterPro" id="IPR017853">
    <property type="entry name" value="GH"/>
</dbReference>
<evidence type="ECO:0000313" key="5">
    <source>
        <dbReference type="EMBL" id="MCW6533738.1"/>
    </source>
</evidence>
<gene>
    <name evidence="5" type="ORF">NEE01_02955</name>
</gene>
<dbReference type="AlphaFoldDB" id="A0AA41Z6C1"/>
<organism evidence="5 6">
    <name type="scientific">Sphingomonas lycopersici</name>
    <dbReference type="NCBI Taxonomy" id="2951807"/>
    <lineage>
        <taxon>Bacteria</taxon>
        <taxon>Pseudomonadati</taxon>
        <taxon>Pseudomonadota</taxon>
        <taxon>Alphaproteobacteria</taxon>
        <taxon>Sphingomonadales</taxon>
        <taxon>Sphingomonadaceae</taxon>
        <taxon>Sphingomonas</taxon>
    </lineage>
</organism>
<evidence type="ECO:0000256" key="2">
    <source>
        <dbReference type="ARBA" id="ARBA00022801"/>
    </source>
</evidence>
<name>A0AA41Z6C1_9SPHN</name>
<comment type="similarity">
    <text evidence="1">Belongs to the glycosyl hydrolase 13 family.</text>
</comment>